<sequence>MSAAAAGAPPPPPPPPPPSKPTSIDDLPTELLMEIIRSLSHKDLLALVVLIYPLLGKDDRGIVPRLTRTLFYRITLRPPDRPPIDATSHFRNLPSELILMILDRLRPEDRISFVLSHRGLCYHYAPTLDERTVTRLRRWMLREETGYPGTDEGGEPDESGSSEQSGPSQESERPDRSHGSA</sequence>
<gene>
    <name evidence="3" type="ORF">BDV96DRAFT_366819</name>
</gene>
<feature type="compositionally biased region" description="Basic and acidic residues" evidence="1">
    <location>
        <begin position="170"/>
        <end position="181"/>
    </location>
</feature>
<evidence type="ECO:0000313" key="3">
    <source>
        <dbReference type="EMBL" id="KAF2118901.1"/>
    </source>
</evidence>
<keyword evidence="4" id="KW-1185">Reference proteome</keyword>
<evidence type="ECO:0000256" key="1">
    <source>
        <dbReference type="SAM" id="MobiDB-lite"/>
    </source>
</evidence>
<protein>
    <recommendedName>
        <fullName evidence="2">F-box domain-containing protein</fullName>
    </recommendedName>
</protein>
<evidence type="ECO:0000313" key="4">
    <source>
        <dbReference type="Proteomes" id="UP000799770"/>
    </source>
</evidence>
<dbReference type="OrthoDB" id="3882258at2759"/>
<organism evidence="3 4">
    <name type="scientific">Lophiotrema nucula</name>
    <dbReference type="NCBI Taxonomy" id="690887"/>
    <lineage>
        <taxon>Eukaryota</taxon>
        <taxon>Fungi</taxon>
        <taxon>Dikarya</taxon>
        <taxon>Ascomycota</taxon>
        <taxon>Pezizomycotina</taxon>
        <taxon>Dothideomycetes</taxon>
        <taxon>Pleosporomycetidae</taxon>
        <taxon>Pleosporales</taxon>
        <taxon>Lophiotremataceae</taxon>
        <taxon>Lophiotrema</taxon>
    </lineage>
</organism>
<reference evidence="3" key="1">
    <citation type="journal article" date="2020" name="Stud. Mycol.">
        <title>101 Dothideomycetes genomes: a test case for predicting lifestyles and emergence of pathogens.</title>
        <authorList>
            <person name="Haridas S."/>
            <person name="Albert R."/>
            <person name="Binder M."/>
            <person name="Bloem J."/>
            <person name="Labutti K."/>
            <person name="Salamov A."/>
            <person name="Andreopoulos B."/>
            <person name="Baker S."/>
            <person name="Barry K."/>
            <person name="Bills G."/>
            <person name="Bluhm B."/>
            <person name="Cannon C."/>
            <person name="Castanera R."/>
            <person name="Culley D."/>
            <person name="Daum C."/>
            <person name="Ezra D."/>
            <person name="Gonzalez J."/>
            <person name="Henrissat B."/>
            <person name="Kuo A."/>
            <person name="Liang C."/>
            <person name="Lipzen A."/>
            <person name="Lutzoni F."/>
            <person name="Magnuson J."/>
            <person name="Mondo S."/>
            <person name="Nolan M."/>
            <person name="Ohm R."/>
            <person name="Pangilinan J."/>
            <person name="Park H.-J."/>
            <person name="Ramirez L."/>
            <person name="Alfaro M."/>
            <person name="Sun H."/>
            <person name="Tritt A."/>
            <person name="Yoshinaga Y."/>
            <person name="Zwiers L.-H."/>
            <person name="Turgeon B."/>
            <person name="Goodwin S."/>
            <person name="Spatafora J."/>
            <person name="Crous P."/>
            <person name="Grigoriev I."/>
        </authorList>
    </citation>
    <scope>NUCLEOTIDE SEQUENCE</scope>
    <source>
        <strain evidence="3">CBS 627.86</strain>
    </source>
</reference>
<feature type="domain" description="F-box" evidence="2">
    <location>
        <begin position="21"/>
        <end position="47"/>
    </location>
</feature>
<feature type="region of interest" description="Disordered" evidence="1">
    <location>
        <begin position="144"/>
        <end position="181"/>
    </location>
</feature>
<feature type="compositionally biased region" description="Pro residues" evidence="1">
    <location>
        <begin position="8"/>
        <end position="20"/>
    </location>
</feature>
<dbReference type="AlphaFoldDB" id="A0A6A5ZKX1"/>
<dbReference type="InterPro" id="IPR036047">
    <property type="entry name" value="F-box-like_dom_sf"/>
</dbReference>
<dbReference type="Proteomes" id="UP000799770">
    <property type="component" value="Unassembled WGS sequence"/>
</dbReference>
<accession>A0A6A5ZKX1</accession>
<dbReference type="InterPro" id="IPR001810">
    <property type="entry name" value="F-box_dom"/>
</dbReference>
<proteinExistence type="predicted"/>
<name>A0A6A5ZKX1_9PLEO</name>
<evidence type="ECO:0000259" key="2">
    <source>
        <dbReference type="PROSITE" id="PS50181"/>
    </source>
</evidence>
<dbReference type="Pfam" id="PF00646">
    <property type="entry name" value="F-box"/>
    <property type="match status" value="2"/>
</dbReference>
<dbReference type="PROSITE" id="PS50181">
    <property type="entry name" value="FBOX"/>
    <property type="match status" value="1"/>
</dbReference>
<dbReference type="EMBL" id="ML977316">
    <property type="protein sequence ID" value="KAF2118901.1"/>
    <property type="molecule type" value="Genomic_DNA"/>
</dbReference>
<feature type="region of interest" description="Disordered" evidence="1">
    <location>
        <begin position="1"/>
        <end position="24"/>
    </location>
</feature>
<dbReference type="SUPFAM" id="SSF81383">
    <property type="entry name" value="F-box domain"/>
    <property type="match status" value="1"/>
</dbReference>